<evidence type="ECO:0000256" key="3">
    <source>
        <dbReference type="ARBA" id="ARBA00023274"/>
    </source>
</evidence>
<dbReference type="InterPro" id="IPR009027">
    <property type="entry name" value="Ribosomal_bL9/RNase_H1_N"/>
</dbReference>
<dbReference type="GO" id="GO:1990904">
    <property type="term" value="C:ribonucleoprotein complex"/>
    <property type="evidence" value="ECO:0007669"/>
    <property type="project" value="UniProtKB-KW"/>
</dbReference>
<dbReference type="InterPro" id="IPR020070">
    <property type="entry name" value="Ribosomal_bL9_N"/>
</dbReference>
<reference evidence="7 8" key="1">
    <citation type="journal article" date="2019" name="PLoS Biol.">
        <title>Sex chromosomes control vertical transmission of feminizing Wolbachia symbionts in an isopod.</title>
        <authorList>
            <person name="Becking T."/>
            <person name="Chebbi M.A."/>
            <person name="Giraud I."/>
            <person name="Moumen B."/>
            <person name="Laverre T."/>
            <person name="Caubet Y."/>
            <person name="Peccoud J."/>
            <person name="Gilbert C."/>
            <person name="Cordaux R."/>
        </authorList>
    </citation>
    <scope>NUCLEOTIDE SEQUENCE [LARGE SCALE GENOMIC DNA]</scope>
    <source>
        <strain evidence="7">ANa2</strain>
        <tissue evidence="7">Whole body excluding digestive tract and cuticle</tissue>
    </source>
</reference>
<protein>
    <recommendedName>
        <fullName evidence="4">Large ribosomal subunit protein bL9m</fullName>
    </recommendedName>
    <alternativeName>
        <fullName evidence="5">39S ribosomal protein L9, mitochondrial</fullName>
    </alternativeName>
</protein>
<feature type="domain" description="Ribosomal protein L9" evidence="6">
    <location>
        <begin position="80"/>
        <end position="125"/>
    </location>
</feature>
<gene>
    <name evidence="7" type="primary">mRpL9</name>
    <name evidence="7" type="ORF">Anas_07880</name>
</gene>
<comment type="similarity">
    <text evidence="1">Belongs to the bacterial ribosomal protein bL9 family.</text>
</comment>
<keyword evidence="3" id="KW-0687">Ribonucleoprotein</keyword>
<dbReference type="GO" id="GO:0006412">
    <property type="term" value="P:translation"/>
    <property type="evidence" value="ECO:0007669"/>
    <property type="project" value="InterPro"/>
</dbReference>
<dbReference type="EMBL" id="SEYY01000277">
    <property type="protein sequence ID" value="KAB7507638.1"/>
    <property type="molecule type" value="Genomic_DNA"/>
</dbReference>
<evidence type="ECO:0000313" key="7">
    <source>
        <dbReference type="EMBL" id="KAB7507638.1"/>
    </source>
</evidence>
<dbReference type="AlphaFoldDB" id="A0A5N5TN94"/>
<evidence type="ECO:0000256" key="4">
    <source>
        <dbReference type="ARBA" id="ARBA00035194"/>
    </source>
</evidence>
<organism evidence="7 8">
    <name type="scientific">Armadillidium nasatum</name>
    <dbReference type="NCBI Taxonomy" id="96803"/>
    <lineage>
        <taxon>Eukaryota</taxon>
        <taxon>Metazoa</taxon>
        <taxon>Ecdysozoa</taxon>
        <taxon>Arthropoda</taxon>
        <taxon>Crustacea</taxon>
        <taxon>Multicrustacea</taxon>
        <taxon>Malacostraca</taxon>
        <taxon>Eumalacostraca</taxon>
        <taxon>Peracarida</taxon>
        <taxon>Isopoda</taxon>
        <taxon>Oniscidea</taxon>
        <taxon>Crinocheta</taxon>
        <taxon>Armadillidiidae</taxon>
        <taxon>Armadillidium</taxon>
    </lineage>
</organism>
<sequence>MFCKSVGKILNNCKRSTFILGKNILYEPCLVQTRSHVVLRRKHPVPPLEAHRDYRQLRLEDKYFIYEIVEEDKKEFDSLKVLLIKPVEELGLPGDIVDVEPDRARDDLLLTGLAVYASPENIEKYRRLKDEHDYDVPSSQYAYKTVRFLESTVHTVYMSLENPWTIEPWHIKAGLRRGGISVPENSITLPSTPIVGPDLNLEGKEFLSKVKVNNKEEARLRVRIRHVATLEANNLPLIEKYWLKIVEPVFPGTEEAEILAELNRGSKRGKRMSVTKGKKCMYIYKVDKMRYQIYFR</sequence>
<accession>A0A5N5TN94</accession>
<evidence type="ECO:0000256" key="5">
    <source>
        <dbReference type="ARBA" id="ARBA00035381"/>
    </source>
</evidence>
<dbReference type="GO" id="GO:0005840">
    <property type="term" value="C:ribosome"/>
    <property type="evidence" value="ECO:0007669"/>
    <property type="project" value="UniProtKB-KW"/>
</dbReference>
<dbReference type="Proteomes" id="UP000326759">
    <property type="component" value="Unassembled WGS sequence"/>
</dbReference>
<dbReference type="Pfam" id="PF01281">
    <property type="entry name" value="Ribosomal_L9_N"/>
    <property type="match status" value="1"/>
</dbReference>
<dbReference type="InterPro" id="IPR000244">
    <property type="entry name" value="Ribosomal_bL9"/>
</dbReference>
<dbReference type="OrthoDB" id="5555409at2759"/>
<evidence type="ECO:0000259" key="6">
    <source>
        <dbReference type="Pfam" id="PF01281"/>
    </source>
</evidence>
<dbReference type="InterPro" id="IPR036935">
    <property type="entry name" value="Ribosomal_bL9_N_sf"/>
</dbReference>
<proteinExistence type="inferred from homology"/>
<dbReference type="SUPFAM" id="SSF55658">
    <property type="entry name" value="L9 N-domain-like"/>
    <property type="match status" value="1"/>
</dbReference>
<evidence type="ECO:0000256" key="1">
    <source>
        <dbReference type="ARBA" id="ARBA00010605"/>
    </source>
</evidence>
<dbReference type="PANTHER" id="PTHR21368">
    <property type="entry name" value="50S RIBOSOMAL PROTEIN L9"/>
    <property type="match status" value="1"/>
</dbReference>
<evidence type="ECO:0000313" key="8">
    <source>
        <dbReference type="Proteomes" id="UP000326759"/>
    </source>
</evidence>
<dbReference type="GO" id="GO:0003735">
    <property type="term" value="F:structural constituent of ribosome"/>
    <property type="evidence" value="ECO:0007669"/>
    <property type="project" value="InterPro"/>
</dbReference>
<name>A0A5N5TN94_9CRUS</name>
<keyword evidence="8" id="KW-1185">Reference proteome</keyword>
<keyword evidence="2 7" id="KW-0689">Ribosomal protein</keyword>
<dbReference type="Gene3D" id="3.40.5.10">
    <property type="entry name" value="Ribosomal protein L9, N-terminal domain"/>
    <property type="match status" value="1"/>
</dbReference>
<evidence type="ECO:0000256" key="2">
    <source>
        <dbReference type="ARBA" id="ARBA00022980"/>
    </source>
</evidence>
<comment type="caution">
    <text evidence="7">The sequence shown here is derived from an EMBL/GenBank/DDBJ whole genome shotgun (WGS) entry which is preliminary data.</text>
</comment>